<dbReference type="EMBL" id="CAUYUJ010016091">
    <property type="protein sequence ID" value="CAK0861733.1"/>
    <property type="molecule type" value="Genomic_DNA"/>
</dbReference>
<comment type="catalytic activity">
    <reaction evidence="7">
        <text>L-threonyl-[protein] + ATP = O-phospho-L-threonyl-[protein] + ADP + H(+)</text>
        <dbReference type="Rhea" id="RHEA:46608"/>
        <dbReference type="Rhea" id="RHEA-COMP:11060"/>
        <dbReference type="Rhea" id="RHEA-COMP:11605"/>
        <dbReference type="ChEBI" id="CHEBI:15378"/>
        <dbReference type="ChEBI" id="CHEBI:30013"/>
        <dbReference type="ChEBI" id="CHEBI:30616"/>
        <dbReference type="ChEBI" id="CHEBI:61977"/>
        <dbReference type="ChEBI" id="CHEBI:456216"/>
        <dbReference type="EC" id="2.7.11.1"/>
    </reaction>
</comment>
<dbReference type="EC" id="2.7.11.1" evidence="1"/>
<feature type="compositionally biased region" description="Low complexity" evidence="9">
    <location>
        <begin position="81"/>
        <end position="109"/>
    </location>
</feature>
<keyword evidence="2" id="KW-0723">Serine/threonine-protein kinase</keyword>
<gene>
    <name evidence="11" type="ORF">PCOR1329_LOCUS50330</name>
</gene>
<dbReference type="SUPFAM" id="SSF103243">
    <property type="entry name" value="KA1-like"/>
    <property type="match status" value="1"/>
</dbReference>
<evidence type="ECO:0000256" key="6">
    <source>
        <dbReference type="ARBA" id="ARBA00022840"/>
    </source>
</evidence>
<reference evidence="11" key="1">
    <citation type="submission" date="2023-10" db="EMBL/GenBank/DDBJ databases">
        <authorList>
            <person name="Chen Y."/>
            <person name="Shah S."/>
            <person name="Dougan E. K."/>
            <person name="Thang M."/>
            <person name="Chan C."/>
        </authorList>
    </citation>
    <scope>NUCLEOTIDE SEQUENCE [LARGE SCALE GENOMIC DNA]</scope>
</reference>
<protein>
    <recommendedName>
        <fullName evidence="1">non-specific serine/threonine protein kinase</fullName>
        <ecNumber evidence="1">2.7.11.1</ecNumber>
    </recommendedName>
</protein>
<feature type="region of interest" description="Disordered" evidence="9">
    <location>
        <begin position="81"/>
        <end position="139"/>
    </location>
</feature>
<evidence type="ECO:0000256" key="9">
    <source>
        <dbReference type="SAM" id="MobiDB-lite"/>
    </source>
</evidence>
<evidence type="ECO:0000256" key="4">
    <source>
        <dbReference type="ARBA" id="ARBA00022741"/>
    </source>
</evidence>
<organism evidence="11 12">
    <name type="scientific">Prorocentrum cordatum</name>
    <dbReference type="NCBI Taxonomy" id="2364126"/>
    <lineage>
        <taxon>Eukaryota</taxon>
        <taxon>Sar</taxon>
        <taxon>Alveolata</taxon>
        <taxon>Dinophyceae</taxon>
        <taxon>Prorocentrales</taxon>
        <taxon>Prorocentraceae</taxon>
        <taxon>Prorocentrum</taxon>
    </lineage>
</organism>
<dbReference type="InterPro" id="IPR001772">
    <property type="entry name" value="KA1_dom"/>
</dbReference>
<comment type="catalytic activity">
    <reaction evidence="8">
        <text>L-seryl-[protein] + ATP = O-phospho-L-seryl-[protein] + ADP + H(+)</text>
        <dbReference type="Rhea" id="RHEA:17989"/>
        <dbReference type="Rhea" id="RHEA-COMP:9863"/>
        <dbReference type="Rhea" id="RHEA-COMP:11604"/>
        <dbReference type="ChEBI" id="CHEBI:15378"/>
        <dbReference type="ChEBI" id="CHEBI:29999"/>
        <dbReference type="ChEBI" id="CHEBI:30616"/>
        <dbReference type="ChEBI" id="CHEBI:83421"/>
        <dbReference type="ChEBI" id="CHEBI:456216"/>
        <dbReference type="EC" id="2.7.11.1"/>
    </reaction>
</comment>
<evidence type="ECO:0000313" key="12">
    <source>
        <dbReference type="Proteomes" id="UP001189429"/>
    </source>
</evidence>
<dbReference type="Pfam" id="PF02149">
    <property type="entry name" value="KA1"/>
    <property type="match status" value="1"/>
</dbReference>
<comment type="caution">
    <text evidence="11">The sequence shown here is derived from an EMBL/GenBank/DDBJ whole genome shotgun (WGS) entry which is preliminary data.</text>
</comment>
<keyword evidence="6" id="KW-0067">ATP-binding</keyword>
<keyword evidence="3" id="KW-0808">Transferase</keyword>
<dbReference type="Proteomes" id="UP001189429">
    <property type="component" value="Unassembled WGS sequence"/>
</dbReference>
<evidence type="ECO:0000256" key="5">
    <source>
        <dbReference type="ARBA" id="ARBA00022777"/>
    </source>
</evidence>
<sequence>MLSEVVRGRWPAVFELGSALEFVTECSSADTAPQVFVAAIVVQRPLRPLSEKASEFPGPGGPASPAAAAAAVASDLFGAGARSSTGGAGPASAWGAAQSQAAASPRAISQTPDQVYDRTPSPAAGLLPDAVGEGDERRAPMRAAPNAVPGRRGCSPRWWAQQCPAAGVKEHREAFEGGSSHARRCHDLAHPDADHSWMWCLFHARGRALDNDGLAEAVWVRLGAGVPTDSSVCGACGHNALRDLLYDFSLNADDAAEKEPQGLTSSRSALRPADVLYYGVLTGSAAALDVGDVPEERYADELASHNIVYMPVAWTNFCRPHPVALAAIRAIARLLSAPERPQRQRAFNVSCTSSKQPKQIVQEIHRALGTQQVAFKQASPFLVKCQKQGLRFEMEDPVAHLDHLESIYVVRFRRVAGELTAYRDLCSTILADMKI</sequence>
<evidence type="ECO:0000313" key="11">
    <source>
        <dbReference type="EMBL" id="CAK0861733.1"/>
    </source>
</evidence>
<dbReference type="PROSITE" id="PS50032">
    <property type="entry name" value="KA1"/>
    <property type="match status" value="1"/>
</dbReference>
<accession>A0ABN9UP60</accession>
<name>A0ABN9UP60_9DINO</name>
<keyword evidence="5" id="KW-0418">Kinase</keyword>
<proteinExistence type="predicted"/>
<keyword evidence="12" id="KW-1185">Reference proteome</keyword>
<evidence type="ECO:0000256" key="3">
    <source>
        <dbReference type="ARBA" id="ARBA00022679"/>
    </source>
</evidence>
<evidence type="ECO:0000256" key="8">
    <source>
        <dbReference type="ARBA" id="ARBA00048679"/>
    </source>
</evidence>
<dbReference type="Gene3D" id="3.30.310.80">
    <property type="entry name" value="Kinase associated domain 1, KA1"/>
    <property type="match status" value="1"/>
</dbReference>
<evidence type="ECO:0000259" key="10">
    <source>
        <dbReference type="PROSITE" id="PS50032"/>
    </source>
</evidence>
<evidence type="ECO:0000256" key="1">
    <source>
        <dbReference type="ARBA" id="ARBA00012513"/>
    </source>
</evidence>
<dbReference type="InterPro" id="IPR028375">
    <property type="entry name" value="KA1/Ssp2_C"/>
</dbReference>
<keyword evidence="4" id="KW-0547">Nucleotide-binding</keyword>
<evidence type="ECO:0000256" key="7">
    <source>
        <dbReference type="ARBA" id="ARBA00047899"/>
    </source>
</evidence>
<dbReference type="CDD" id="cd12121">
    <property type="entry name" value="MARK_C_like"/>
    <property type="match status" value="1"/>
</dbReference>
<feature type="domain" description="KA1" evidence="10">
    <location>
        <begin position="383"/>
        <end position="435"/>
    </location>
</feature>
<evidence type="ECO:0000256" key="2">
    <source>
        <dbReference type="ARBA" id="ARBA00022527"/>
    </source>
</evidence>